<dbReference type="AlphaFoldDB" id="A0A2S9QGK5"/>
<organism evidence="2 3">
    <name type="scientific">Labrys okinawensis</name>
    <dbReference type="NCBI Taxonomy" id="346911"/>
    <lineage>
        <taxon>Bacteria</taxon>
        <taxon>Pseudomonadati</taxon>
        <taxon>Pseudomonadota</taxon>
        <taxon>Alphaproteobacteria</taxon>
        <taxon>Hyphomicrobiales</taxon>
        <taxon>Xanthobacteraceae</taxon>
        <taxon>Labrys</taxon>
    </lineage>
</organism>
<feature type="region of interest" description="Disordered" evidence="1">
    <location>
        <begin position="55"/>
        <end position="93"/>
    </location>
</feature>
<keyword evidence="3" id="KW-1185">Reference proteome</keyword>
<dbReference type="EMBL" id="PUEJ01000002">
    <property type="protein sequence ID" value="PRH88465.1"/>
    <property type="molecule type" value="Genomic_DNA"/>
</dbReference>
<name>A0A2S9QGK5_9HYPH</name>
<proteinExistence type="predicted"/>
<protein>
    <submittedName>
        <fullName evidence="2">Uncharacterized protein</fullName>
    </submittedName>
</protein>
<gene>
    <name evidence="2" type="ORF">C5L14_04260</name>
</gene>
<dbReference type="Proteomes" id="UP000237682">
    <property type="component" value="Unassembled WGS sequence"/>
</dbReference>
<evidence type="ECO:0000256" key="1">
    <source>
        <dbReference type="SAM" id="MobiDB-lite"/>
    </source>
</evidence>
<comment type="caution">
    <text evidence="2">The sequence shown here is derived from an EMBL/GenBank/DDBJ whole genome shotgun (WGS) entry which is preliminary data.</text>
</comment>
<evidence type="ECO:0000313" key="2">
    <source>
        <dbReference type="EMBL" id="PRH88465.1"/>
    </source>
</evidence>
<evidence type="ECO:0000313" key="3">
    <source>
        <dbReference type="Proteomes" id="UP000237682"/>
    </source>
</evidence>
<reference evidence="2 3" key="1">
    <citation type="submission" date="2018-02" db="EMBL/GenBank/DDBJ databases">
        <title>Whole genome sequencing of endophytic bacterium.</title>
        <authorList>
            <person name="Eedara R."/>
            <person name="Podile A.R."/>
        </authorList>
    </citation>
    <scope>NUCLEOTIDE SEQUENCE [LARGE SCALE GENOMIC DNA]</scope>
    <source>
        <strain evidence="2 3">RP1T</strain>
    </source>
</reference>
<accession>A0A2S9QGK5</accession>
<sequence length="120" mass="13480">MTPVYRCKARREIISATKRLKHLAACRHRHEAQGRPGQSSGLAWKQQLVQAGVQAEHALFRSEPDEETLGGNYRRREAGSTPPIRFRSRSRSAGLQSRFQPLGMLAAVHPFSDRQSSGMQ</sequence>